<dbReference type="EMBL" id="JACIIX010000005">
    <property type="protein sequence ID" value="MBB6210344.1"/>
    <property type="molecule type" value="Genomic_DNA"/>
</dbReference>
<dbReference type="InterPro" id="IPR003719">
    <property type="entry name" value="Phenazine_PhzF-like"/>
</dbReference>
<gene>
    <name evidence="4" type="ORF">FHS48_001759</name>
</gene>
<dbReference type="AlphaFoldDB" id="A0A7W9ZHF2"/>
<dbReference type="GO" id="GO:0016853">
    <property type="term" value="F:isomerase activity"/>
    <property type="evidence" value="ECO:0007669"/>
    <property type="project" value="UniProtKB-KW"/>
</dbReference>
<dbReference type="Proteomes" id="UP000544872">
    <property type="component" value="Unassembled WGS sequence"/>
</dbReference>
<dbReference type="PANTHER" id="PTHR13774:SF17">
    <property type="entry name" value="PHENAZINE BIOSYNTHESIS-LIKE DOMAIN-CONTAINING PROTEIN"/>
    <property type="match status" value="1"/>
</dbReference>
<keyword evidence="5" id="KW-1185">Reference proteome</keyword>
<dbReference type="PIRSF" id="PIRSF016184">
    <property type="entry name" value="PhzC_PhzF"/>
    <property type="match status" value="1"/>
</dbReference>
<evidence type="ECO:0000256" key="1">
    <source>
        <dbReference type="ARBA" id="ARBA00008270"/>
    </source>
</evidence>
<dbReference type="RefSeq" id="WP_184263174.1">
    <property type="nucleotide sequence ID" value="NZ_JACIIX010000005.1"/>
</dbReference>
<dbReference type="Pfam" id="PF02567">
    <property type="entry name" value="PhzC-PhzF"/>
    <property type="match status" value="1"/>
</dbReference>
<dbReference type="PANTHER" id="PTHR13774">
    <property type="entry name" value="PHENAZINE BIOSYNTHESIS PROTEIN"/>
    <property type="match status" value="1"/>
</dbReference>
<dbReference type="Gene3D" id="3.10.310.10">
    <property type="entry name" value="Diaminopimelate Epimerase, Chain A, domain 1"/>
    <property type="match status" value="2"/>
</dbReference>
<dbReference type="GO" id="GO:0005737">
    <property type="term" value="C:cytoplasm"/>
    <property type="evidence" value="ECO:0007669"/>
    <property type="project" value="TreeGrafter"/>
</dbReference>
<reference evidence="4 5" key="1">
    <citation type="submission" date="2020-08" db="EMBL/GenBank/DDBJ databases">
        <title>Genomic Encyclopedia of Type Strains, Phase IV (KMG-IV): sequencing the most valuable type-strain genomes for metagenomic binning, comparative biology and taxonomic classification.</title>
        <authorList>
            <person name="Goeker M."/>
        </authorList>
    </citation>
    <scope>NUCLEOTIDE SEQUENCE [LARGE SCALE GENOMIC DNA]</scope>
    <source>
        <strain evidence="4 5">DSM 11590</strain>
    </source>
</reference>
<evidence type="ECO:0000313" key="5">
    <source>
        <dbReference type="Proteomes" id="UP000544872"/>
    </source>
</evidence>
<feature type="active site" evidence="3">
    <location>
        <position position="47"/>
    </location>
</feature>
<dbReference type="SUPFAM" id="SSF54506">
    <property type="entry name" value="Diaminopimelate epimerase-like"/>
    <property type="match status" value="1"/>
</dbReference>
<evidence type="ECO:0000313" key="4">
    <source>
        <dbReference type="EMBL" id="MBB6210344.1"/>
    </source>
</evidence>
<accession>A0A7W9ZHF2</accession>
<organism evidence="4 5">
    <name type="scientific">Novispirillum itersonii</name>
    <name type="common">Aquaspirillum itersonii</name>
    <dbReference type="NCBI Taxonomy" id="189"/>
    <lineage>
        <taxon>Bacteria</taxon>
        <taxon>Pseudomonadati</taxon>
        <taxon>Pseudomonadota</taxon>
        <taxon>Alphaproteobacteria</taxon>
        <taxon>Rhodospirillales</taxon>
        <taxon>Novispirillaceae</taxon>
        <taxon>Novispirillum</taxon>
    </lineage>
</organism>
<proteinExistence type="inferred from homology"/>
<comment type="caution">
    <text evidence="4">The sequence shown here is derived from an EMBL/GenBank/DDBJ whole genome shotgun (WGS) entry which is preliminary data.</text>
</comment>
<evidence type="ECO:0000256" key="3">
    <source>
        <dbReference type="PIRSR" id="PIRSR016184-1"/>
    </source>
</evidence>
<evidence type="ECO:0000256" key="2">
    <source>
        <dbReference type="ARBA" id="ARBA00023235"/>
    </source>
</evidence>
<sequence>MSGFPLYQVDAFASDVLSGNPAAVMPLDRWLPEALMQRIAAENSVSETAFFVRNGGHYEIRWFSPAMEVPLCGHATLGSAWVIFNHLDPAADSITFRTRTMGDLTVRRDAADPARLVMDFPVTDFHPSQTFPELEAVAGVVPQSVWAVRAADFLLVLDGPEAVRDFAPKIDRITTLGRNGVFSNGMMVTAAAPGGVEGPWGCDFVCRNFQPGRGVPEDPVTGSMHTFLVPFWRERLGKDVLVSRQLSKRGGTLYCRDLGERIEIAGYAVPFLVGTCSVPVF</sequence>
<comment type="similarity">
    <text evidence="1">Belongs to the PhzF family.</text>
</comment>
<protein>
    <submittedName>
        <fullName evidence="4">PhzF family phenazine biosynthesis protein</fullName>
    </submittedName>
</protein>
<name>A0A7W9ZHF2_NOVIT</name>
<dbReference type="NCBIfam" id="TIGR00654">
    <property type="entry name" value="PhzF_family"/>
    <property type="match status" value="1"/>
</dbReference>
<keyword evidence="2" id="KW-0413">Isomerase</keyword>